<evidence type="ECO:0000256" key="1">
    <source>
        <dbReference type="SAM" id="SignalP"/>
    </source>
</evidence>
<reference evidence="2" key="1">
    <citation type="journal article" date="2020" name="Cell">
        <title>Large-Scale Comparative Analyses of Tick Genomes Elucidate Their Genetic Diversity and Vector Capacities.</title>
        <authorList>
            <consortium name="Tick Genome and Microbiome Consortium (TIGMIC)"/>
            <person name="Jia N."/>
            <person name="Wang J."/>
            <person name="Shi W."/>
            <person name="Du L."/>
            <person name="Sun Y."/>
            <person name="Zhan W."/>
            <person name="Jiang J.F."/>
            <person name="Wang Q."/>
            <person name="Zhang B."/>
            <person name="Ji P."/>
            <person name="Bell-Sakyi L."/>
            <person name="Cui X.M."/>
            <person name="Yuan T.T."/>
            <person name="Jiang B.G."/>
            <person name="Yang W.F."/>
            <person name="Lam T.T."/>
            <person name="Chang Q.C."/>
            <person name="Ding S.J."/>
            <person name="Wang X.J."/>
            <person name="Zhu J.G."/>
            <person name="Ruan X.D."/>
            <person name="Zhao L."/>
            <person name="Wei J.T."/>
            <person name="Ye R.Z."/>
            <person name="Que T.C."/>
            <person name="Du C.H."/>
            <person name="Zhou Y.H."/>
            <person name="Cheng J.X."/>
            <person name="Dai P.F."/>
            <person name="Guo W.B."/>
            <person name="Han X.H."/>
            <person name="Huang E.J."/>
            <person name="Li L.F."/>
            <person name="Wei W."/>
            <person name="Gao Y.C."/>
            <person name="Liu J.Z."/>
            <person name="Shao H.Z."/>
            <person name="Wang X."/>
            <person name="Wang C.C."/>
            <person name="Yang T.C."/>
            <person name="Huo Q.B."/>
            <person name="Li W."/>
            <person name="Chen H.Y."/>
            <person name="Chen S.E."/>
            <person name="Zhou L.G."/>
            <person name="Ni X.B."/>
            <person name="Tian J.H."/>
            <person name="Sheng Y."/>
            <person name="Liu T."/>
            <person name="Pan Y.S."/>
            <person name="Xia L.Y."/>
            <person name="Li J."/>
            <person name="Zhao F."/>
            <person name="Cao W.C."/>
        </authorList>
    </citation>
    <scope>NUCLEOTIDE SEQUENCE</scope>
    <source>
        <strain evidence="2">Rsan-2018</strain>
    </source>
</reference>
<evidence type="ECO:0008006" key="4">
    <source>
        <dbReference type="Google" id="ProtNLM"/>
    </source>
</evidence>
<dbReference type="AlphaFoldDB" id="A0A9D4T5D3"/>
<gene>
    <name evidence="2" type="ORF">HPB52_006336</name>
</gene>
<evidence type="ECO:0000313" key="3">
    <source>
        <dbReference type="Proteomes" id="UP000821837"/>
    </source>
</evidence>
<dbReference type="EMBL" id="JABSTV010001247">
    <property type="protein sequence ID" value="KAH7972090.1"/>
    <property type="molecule type" value="Genomic_DNA"/>
</dbReference>
<reference evidence="2" key="2">
    <citation type="submission" date="2021-09" db="EMBL/GenBank/DDBJ databases">
        <authorList>
            <person name="Jia N."/>
            <person name="Wang J."/>
            <person name="Shi W."/>
            <person name="Du L."/>
            <person name="Sun Y."/>
            <person name="Zhan W."/>
            <person name="Jiang J."/>
            <person name="Wang Q."/>
            <person name="Zhang B."/>
            <person name="Ji P."/>
            <person name="Sakyi L.B."/>
            <person name="Cui X."/>
            <person name="Yuan T."/>
            <person name="Jiang B."/>
            <person name="Yang W."/>
            <person name="Lam T.T.-Y."/>
            <person name="Chang Q."/>
            <person name="Ding S."/>
            <person name="Wang X."/>
            <person name="Zhu J."/>
            <person name="Ruan X."/>
            <person name="Zhao L."/>
            <person name="Wei J."/>
            <person name="Que T."/>
            <person name="Du C."/>
            <person name="Cheng J."/>
            <person name="Dai P."/>
            <person name="Han X."/>
            <person name="Huang E."/>
            <person name="Gao Y."/>
            <person name="Liu J."/>
            <person name="Shao H."/>
            <person name="Ye R."/>
            <person name="Li L."/>
            <person name="Wei W."/>
            <person name="Wang X."/>
            <person name="Wang C."/>
            <person name="Huo Q."/>
            <person name="Li W."/>
            <person name="Guo W."/>
            <person name="Chen H."/>
            <person name="Chen S."/>
            <person name="Zhou L."/>
            <person name="Zhou L."/>
            <person name="Ni X."/>
            <person name="Tian J."/>
            <person name="Zhou Y."/>
            <person name="Sheng Y."/>
            <person name="Liu T."/>
            <person name="Pan Y."/>
            <person name="Xia L."/>
            <person name="Li J."/>
            <person name="Zhao F."/>
            <person name="Cao W."/>
        </authorList>
    </citation>
    <scope>NUCLEOTIDE SEQUENCE</scope>
    <source>
        <strain evidence="2">Rsan-2018</strain>
        <tissue evidence="2">Larvae</tissue>
    </source>
</reference>
<keyword evidence="1" id="KW-0732">Signal</keyword>
<dbReference type="Proteomes" id="UP000821837">
    <property type="component" value="Chromosome 11"/>
</dbReference>
<name>A0A9D4T5D3_RHISA</name>
<feature type="chain" id="PRO_5039205011" description="Secreted protein" evidence="1">
    <location>
        <begin position="19"/>
        <end position="114"/>
    </location>
</feature>
<evidence type="ECO:0000313" key="2">
    <source>
        <dbReference type="EMBL" id="KAH7972090.1"/>
    </source>
</evidence>
<comment type="caution">
    <text evidence="2">The sequence shown here is derived from an EMBL/GenBank/DDBJ whole genome shotgun (WGS) entry which is preliminary data.</text>
</comment>
<sequence length="114" mass="12723">MKLLSILLIFALLSGILATASLNENKSDVAHLRVRFQLTIQVSWKNGFKPWVYKALFRPDVMLCVLPTLSHPSFGAVFNDADFVKGQCLAGFKQPMTTKGCYHSMTLLLKEPPP</sequence>
<feature type="signal peptide" evidence="1">
    <location>
        <begin position="1"/>
        <end position="18"/>
    </location>
</feature>
<keyword evidence="3" id="KW-1185">Reference proteome</keyword>
<protein>
    <recommendedName>
        <fullName evidence="4">Secreted protein</fullName>
    </recommendedName>
</protein>
<proteinExistence type="predicted"/>
<accession>A0A9D4T5D3</accession>
<organism evidence="2 3">
    <name type="scientific">Rhipicephalus sanguineus</name>
    <name type="common">Brown dog tick</name>
    <name type="synonym">Ixodes sanguineus</name>
    <dbReference type="NCBI Taxonomy" id="34632"/>
    <lineage>
        <taxon>Eukaryota</taxon>
        <taxon>Metazoa</taxon>
        <taxon>Ecdysozoa</taxon>
        <taxon>Arthropoda</taxon>
        <taxon>Chelicerata</taxon>
        <taxon>Arachnida</taxon>
        <taxon>Acari</taxon>
        <taxon>Parasitiformes</taxon>
        <taxon>Ixodida</taxon>
        <taxon>Ixodoidea</taxon>
        <taxon>Ixodidae</taxon>
        <taxon>Rhipicephalinae</taxon>
        <taxon>Rhipicephalus</taxon>
        <taxon>Rhipicephalus</taxon>
    </lineage>
</organism>